<evidence type="ECO:0000259" key="4">
    <source>
        <dbReference type="Pfam" id="PF06722"/>
    </source>
</evidence>
<proteinExistence type="inferred from homology"/>
<dbReference type="Gene3D" id="3.40.50.2000">
    <property type="entry name" value="Glycogen Phosphorylase B"/>
    <property type="match status" value="2"/>
</dbReference>
<dbReference type="Pfam" id="PF06722">
    <property type="entry name" value="EryCIII-like_C"/>
    <property type="match status" value="1"/>
</dbReference>
<dbReference type="SUPFAM" id="SSF53756">
    <property type="entry name" value="UDP-Glycosyltransferase/glycogen phosphorylase"/>
    <property type="match status" value="1"/>
</dbReference>
<feature type="domain" description="Erythromycin biosynthesis protein CIII-like N-terminal" evidence="5">
    <location>
        <begin position="23"/>
        <end position="221"/>
    </location>
</feature>
<evidence type="ECO:0000313" key="6">
    <source>
        <dbReference type="EMBL" id="GAA2262744.1"/>
    </source>
</evidence>
<evidence type="ECO:0000256" key="2">
    <source>
        <dbReference type="ARBA" id="ARBA00022676"/>
    </source>
</evidence>
<dbReference type="CDD" id="cd03784">
    <property type="entry name" value="GT1_Gtf-like"/>
    <property type="match status" value="1"/>
</dbReference>
<comment type="caution">
    <text evidence="6">The sequence shown here is derived from an EMBL/GenBank/DDBJ whole genome shotgun (WGS) entry which is preliminary data.</text>
</comment>
<dbReference type="InterPro" id="IPR002213">
    <property type="entry name" value="UDP_glucos_trans"/>
</dbReference>
<feature type="domain" description="Erythromycin biosynthesis protein CIII-like C-terminal" evidence="4">
    <location>
        <begin position="235"/>
        <end position="371"/>
    </location>
</feature>
<dbReference type="PANTHER" id="PTHR48050">
    <property type="entry name" value="STEROL 3-BETA-GLUCOSYLTRANSFERASE"/>
    <property type="match status" value="1"/>
</dbReference>
<dbReference type="RefSeq" id="WP_344639101.1">
    <property type="nucleotide sequence ID" value="NZ_BAAATR010000028.1"/>
</dbReference>
<dbReference type="Pfam" id="PF21036">
    <property type="entry name" value="EryCIII-like_N"/>
    <property type="match status" value="1"/>
</dbReference>
<gene>
    <name evidence="6" type="primary">iroB_2</name>
    <name evidence="6" type="ORF">GCM10010430_53970</name>
</gene>
<reference evidence="6 7" key="1">
    <citation type="journal article" date="2019" name="Int. J. Syst. Evol. Microbiol.">
        <title>The Global Catalogue of Microorganisms (GCM) 10K type strain sequencing project: providing services to taxonomists for standard genome sequencing and annotation.</title>
        <authorList>
            <consortium name="The Broad Institute Genomics Platform"/>
            <consortium name="The Broad Institute Genome Sequencing Center for Infectious Disease"/>
            <person name="Wu L."/>
            <person name="Ma J."/>
        </authorList>
    </citation>
    <scope>NUCLEOTIDE SEQUENCE [LARGE SCALE GENOMIC DNA]</scope>
    <source>
        <strain evidence="6 7">JCM 7356</strain>
    </source>
</reference>
<dbReference type="InterPro" id="IPR010610">
    <property type="entry name" value="EryCIII-like_C"/>
</dbReference>
<protein>
    <submittedName>
        <fullName evidence="6">Salmochelin biosynthesis C-glycosyltransferase IroB</fullName>
    </submittedName>
</protein>
<keyword evidence="3" id="KW-0808">Transferase</keyword>
<comment type="similarity">
    <text evidence="1">Belongs to the glycosyltransferase 28 family.</text>
</comment>
<dbReference type="PANTHER" id="PTHR48050:SF13">
    <property type="entry name" value="STEROL 3-BETA-GLUCOSYLTRANSFERASE UGT80A2"/>
    <property type="match status" value="1"/>
</dbReference>
<accession>A0ABN3EM27</accession>
<name>A0ABN3EM27_9ACTN</name>
<evidence type="ECO:0000256" key="3">
    <source>
        <dbReference type="ARBA" id="ARBA00022679"/>
    </source>
</evidence>
<dbReference type="Proteomes" id="UP001500305">
    <property type="component" value="Unassembled WGS sequence"/>
</dbReference>
<evidence type="ECO:0000313" key="7">
    <source>
        <dbReference type="Proteomes" id="UP001500305"/>
    </source>
</evidence>
<keyword evidence="7" id="KW-1185">Reference proteome</keyword>
<evidence type="ECO:0000256" key="1">
    <source>
        <dbReference type="ARBA" id="ARBA00006962"/>
    </source>
</evidence>
<dbReference type="EMBL" id="BAAATR010000028">
    <property type="protein sequence ID" value="GAA2262744.1"/>
    <property type="molecule type" value="Genomic_DNA"/>
</dbReference>
<dbReference type="InterPro" id="IPR050426">
    <property type="entry name" value="Glycosyltransferase_28"/>
</dbReference>
<sequence length="388" mass="40482">MRVLFAGAPGVGHLFPLVPLARAMRELGHEVAVASMDGGEPVAASGLPYLPLARGVDWRKEIREAGRTRRPDLMRQVVETNAADREAFVPLAAHVNSAVADATVELAARWRPDLVVYEYLFPVALLAATSLGVPAVQHDLGFVRTPRLRALMLAEMAETFARHGVDRLPEPVDTIDLAPPSMAGGERYGCSMRPVAYNGEGVLPERLAAPAHRPRVAVTLGTVPPKTDGLTRIERVIAAAAEVDADFVLATGELDLSTLGTLPDNVRSYGWVPWRALLDTCAAAIHHGGSGTALAALDAGIPQLALPDGSDRFINADAVRERGAGLSAGAEEIGPALLDRLLTDDALARTAREVSSEISAMPSPAAVAARLSGTVGSAGVAAGLGAVG</sequence>
<keyword evidence="2" id="KW-0328">Glycosyltransferase</keyword>
<organism evidence="6 7">
    <name type="scientific">Kitasatospora cystarginea</name>
    <dbReference type="NCBI Taxonomy" id="58350"/>
    <lineage>
        <taxon>Bacteria</taxon>
        <taxon>Bacillati</taxon>
        <taxon>Actinomycetota</taxon>
        <taxon>Actinomycetes</taxon>
        <taxon>Kitasatosporales</taxon>
        <taxon>Streptomycetaceae</taxon>
        <taxon>Kitasatospora</taxon>
    </lineage>
</organism>
<evidence type="ECO:0000259" key="5">
    <source>
        <dbReference type="Pfam" id="PF21036"/>
    </source>
</evidence>
<dbReference type="InterPro" id="IPR048284">
    <property type="entry name" value="EryCIII-like_N"/>
</dbReference>